<evidence type="ECO:0000256" key="4">
    <source>
        <dbReference type="ARBA" id="ARBA00022475"/>
    </source>
</evidence>
<dbReference type="GO" id="GO:0022857">
    <property type="term" value="F:transmembrane transporter activity"/>
    <property type="evidence" value="ECO:0007669"/>
    <property type="project" value="InterPro"/>
</dbReference>
<dbReference type="GO" id="GO:0005886">
    <property type="term" value="C:plasma membrane"/>
    <property type="evidence" value="ECO:0007669"/>
    <property type="project" value="UniProtKB-SubCell"/>
</dbReference>
<evidence type="ECO:0000313" key="9">
    <source>
        <dbReference type="EMBL" id="VFQ46828.1"/>
    </source>
</evidence>
<evidence type="ECO:0000256" key="2">
    <source>
        <dbReference type="ARBA" id="ARBA00007935"/>
    </source>
</evidence>
<feature type="transmembrane region" description="Helical" evidence="8">
    <location>
        <begin position="151"/>
        <end position="177"/>
    </location>
</feature>
<protein>
    <submittedName>
        <fullName evidence="9">Abc transporter btuc-like</fullName>
    </submittedName>
</protein>
<comment type="subcellular location">
    <subcellularLocation>
        <location evidence="1">Cell membrane</location>
        <topology evidence="1">Multi-pass membrane protein</topology>
    </subcellularLocation>
</comment>
<evidence type="ECO:0000256" key="8">
    <source>
        <dbReference type="SAM" id="Phobius"/>
    </source>
</evidence>
<dbReference type="GO" id="GO:0033214">
    <property type="term" value="P:siderophore-iron import into cell"/>
    <property type="evidence" value="ECO:0007669"/>
    <property type="project" value="TreeGrafter"/>
</dbReference>
<dbReference type="PANTHER" id="PTHR30472">
    <property type="entry name" value="FERRIC ENTEROBACTIN TRANSPORT SYSTEM PERMEASE PROTEIN"/>
    <property type="match status" value="1"/>
</dbReference>
<keyword evidence="6 8" id="KW-1133">Transmembrane helix</keyword>
<feature type="transmembrane region" description="Helical" evidence="8">
    <location>
        <begin position="32"/>
        <end position="57"/>
    </location>
</feature>
<feature type="transmembrane region" description="Helical" evidence="8">
    <location>
        <begin position="119"/>
        <end position="139"/>
    </location>
</feature>
<keyword evidence="3" id="KW-0813">Transport</keyword>
<gene>
    <name evidence="9" type="ORF">MSL71_45040</name>
</gene>
<dbReference type="Proteomes" id="UP000507962">
    <property type="component" value="Unassembled WGS sequence"/>
</dbReference>
<keyword evidence="5 8" id="KW-0812">Transmembrane</keyword>
<evidence type="ECO:0000256" key="3">
    <source>
        <dbReference type="ARBA" id="ARBA00022448"/>
    </source>
</evidence>
<comment type="similarity">
    <text evidence="2">Belongs to the binding-protein-dependent transport system permease family. FecCD subfamily.</text>
</comment>
<keyword evidence="7 8" id="KW-0472">Membrane</keyword>
<dbReference type="RefSeq" id="WP_180145339.1">
    <property type="nucleotide sequence ID" value="NZ_CAADHO010000011.1"/>
</dbReference>
<evidence type="ECO:0000256" key="1">
    <source>
        <dbReference type="ARBA" id="ARBA00004651"/>
    </source>
</evidence>
<feature type="transmembrane region" description="Helical" evidence="8">
    <location>
        <begin position="231"/>
        <end position="251"/>
    </location>
</feature>
<feature type="transmembrane region" description="Helical" evidence="8">
    <location>
        <begin position="282"/>
        <end position="305"/>
    </location>
</feature>
<dbReference type="PANTHER" id="PTHR30472:SF25">
    <property type="entry name" value="ABC TRANSPORTER PERMEASE PROTEIN MJ0876-RELATED"/>
    <property type="match status" value="1"/>
</dbReference>
<dbReference type="Pfam" id="PF01032">
    <property type="entry name" value="FecCD"/>
    <property type="match status" value="1"/>
</dbReference>
<accession>A0A4V6YUF7</accession>
<feature type="transmembrane region" description="Helical" evidence="8">
    <location>
        <begin position="347"/>
        <end position="367"/>
    </location>
</feature>
<dbReference type="Gene3D" id="1.10.3470.10">
    <property type="entry name" value="ABC transporter involved in vitamin B12 uptake, BtuC"/>
    <property type="match status" value="1"/>
</dbReference>
<feature type="transmembrane region" description="Helical" evidence="8">
    <location>
        <begin position="189"/>
        <end position="211"/>
    </location>
</feature>
<name>A0A4V6YUF7_9BACT</name>
<dbReference type="FunFam" id="1.10.3470.10:FF:000001">
    <property type="entry name" value="Vitamin B12 ABC transporter permease BtuC"/>
    <property type="match status" value="1"/>
</dbReference>
<keyword evidence="4" id="KW-1003">Cell membrane</keyword>
<dbReference type="SUPFAM" id="SSF81345">
    <property type="entry name" value="ABC transporter involved in vitamin B12 uptake, BtuC"/>
    <property type="match status" value="1"/>
</dbReference>
<evidence type="ECO:0000313" key="10">
    <source>
        <dbReference type="Proteomes" id="UP000507962"/>
    </source>
</evidence>
<dbReference type="CDD" id="cd06550">
    <property type="entry name" value="TM_ABC_iron-siderophores_like"/>
    <property type="match status" value="1"/>
</dbReference>
<keyword evidence="10" id="KW-1185">Reference proteome</keyword>
<evidence type="ECO:0000256" key="7">
    <source>
        <dbReference type="ARBA" id="ARBA00023136"/>
    </source>
</evidence>
<sequence length="372" mass="38160">MEYMVARGSHIGTGEGQGAVARLYGTTLARRSLLFAGLCILLVGLGIWAVSVGSYQLSLTEVVRSLMGLETGTGRIVVWSIRLPRITAAVVAGCGLGLSGVVTQSLLKNPLASPFTLGINQGAACGAAFAIVALGAGGLDQGALAASGPQAWSIPGVCAVTLCAFTGAMTATVVILVLARLRGMSPESVILAGIALSALFTSGTILIQYFASEVELAAVVFWTFGDVARSGWQELGILGAVTLAVLVYFLMNRWNLNALAAGEDEAQALGVNVTGLRLTGMILATLVAALVTAFHGVIAFLGLLAPHIGRRLVGGDHRLILPFSCLIGALLLLGADTAGRLLVGSGALPVGVLTSFMGAPLFLFLLIRGIHR</sequence>
<feature type="transmembrane region" description="Helical" evidence="8">
    <location>
        <begin position="317"/>
        <end position="335"/>
    </location>
</feature>
<evidence type="ECO:0000256" key="6">
    <source>
        <dbReference type="ARBA" id="ARBA00022989"/>
    </source>
</evidence>
<reference evidence="9 10" key="1">
    <citation type="submission" date="2019-03" db="EMBL/GenBank/DDBJ databases">
        <authorList>
            <person name="Nijsse B."/>
        </authorList>
    </citation>
    <scope>NUCLEOTIDE SEQUENCE [LARGE SCALE GENOMIC DNA]</scope>
    <source>
        <strain evidence="9">Desulfoluna butyratoxydans MSL71</strain>
    </source>
</reference>
<dbReference type="InterPro" id="IPR037294">
    <property type="entry name" value="ABC_BtuC-like"/>
</dbReference>
<feature type="transmembrane region" description="Helical" evidence="8">
    <location>
        <begin position="86"/>
        <end position="107"/>
    </location>
</feature>
<dbReference type="InterPro" id="IPR000522">
    <property type="entry name" value="ABC_transptr_permease_BtuC"/>
</dbReference>
<proteinExistence type="inferred from homology"/>
<dbReference type="EMBL" id="CAADHO010000011">
    <property type="protein sequence ID" value="VFQ46828.1"/>
    <property type="molecule type" value="Genomic_DNA"/>
</dbReference>
<organism evidence="9 10">
    <name type="scientific">Desulfoluna butyratoxydans</name>
    <dbReference type="NCBI Taxonomy" id="231438"/>
    <lineage>
        <taxon>Bacteria</taxon>
        <taxon>Pseudomonadati</taxon>
        <taxon>Thermodesulfobacteriota</taxon>
        <taxon>Desulfobacteria</taxon>
        <taxon>Desulfobacterales</taxon>
        <taxon>Desulfolunaceae</taxon>
        <taxon>Desulfoluna</taxon>
    </lineage>
</organism>
<evidence type="ECO:0000256" key="5">
    <source>
        <dbReference type="ARBA" id="ARBA00022692"/>
    </source>
</evidence>
<dbReference type="AlphaFoldDB" id="A0A4V6YUF7"/>